<feature type="compositionally biased region" description="Pro residues" evidence="1">
    <location>
        <begin position="462"/>
        <end position="477"/>
    </location>
</feature>
<feature type="compositionally biased region" description="Low complexity" evidence="1">
    <location>
        <begin position="539"/>
        <end position="554"/>
    </location>
</feature>
<dbReference type="OrthoDB" id="2995174at2759"/>
<protein>
    <submittedName>
        <fullName evidence="2">Predicted protein</fullName>
    </submittedName>
</protein>
<dbReference type="EMBL" id="DS547105">
    <property type="protein sequence ID" value="EDR07302.1"/>
    <property type="molecule type" value="Genomic_DNA"/>
</dbReference>
<feature type="region of interest" description="Disordered" evidence="1">
    <location>
        <begin position="304"/>
        <end position="323"/>
    </location>
</feature>
<organism evidence="3">
    <name type="scientific">Laccaria bicolor (strain S238N-H82 / ATCC MYA-4686)</name>
    <name type="common">Bicoloured deceiver</name>
    <name type="synonym">Laccaria laccata var. bicolor</name>
    <dbReference type="NCBI Taxonomy" id="486041"/>
    <lineage>
        <taxon>Eukaryota</taxon>
        <taxon>Fungi</taxon>
        <taxon>Dikarya</taxon>
        <taxon>Basidiomycota</taxon>
        <taxon>Agaricomycotina</taxon>
        <taxon>Agaricomycetes</taxon>
        <taxon>Agaricomycetidae</taxon>
        <taxon>Agaricales</taxon>
        <taxon>Agaricineae</taxon>
        <taxon>Hydnangiaceae</taxon>
        <taxon>Laccaria</taxon>
    </lineage>
</organism>
<dbReference type="InParanoid" id="B0DDZ4"/>
<evidence type="ECO:0000313" key="3">
    <source>
        <dbReference type="Proteomes" id="UP000001194"/>
    </source>
</evidence>
<dbReference type="RefSeq" id="XP_001882233.1">
    <property type="nucleotide sequence ID" value="XM_001882198.1"/>
</dbReference>
<gene>
    <name evidence="2" type="ORF">LACBIDRAFT_328174</name>
</gene>
<reference evidence="2 3" key="1">
    <citation type="journal article" date="2008" name="Nature">
        <title>The genome of Laccaria bicolor provides insights into mycorrhizal symbiosis.</title>
        <authorList>
            <person name="Martin F."/>
            <person name="Aerts A."/>
            <person name="Ahren D."/>
            <person name="Brun A."/>
            <person name="Danchin E.G.J."/>
            <person name="Duchaussoy F."/>
            <person name="Gibon J."/>
            <person name="Kohler A."/>
            <person name="Lindquist E."/>
            <person name="Pereda V."/>
            <person name="Salamov A."/>
            <person name="Shapiro H.J."/>
            <person name="Wuyts J."/>
            <person name="Blaudez D."/>
            <person name="Buee M."/>
            <person name="Brokstein P."/>
            <person name="Canbaeck B."/>
            <person name="Cohen D."/>
            <person name="Courty P.E."/>
            <person name="Coutinho P.M."/>
            <person name="Delaruelle C."/>
            <person name="Detter J.C."/>
            <person name="Deveau A."/>
            <person name="DiFazio S."/>
            <person name="Duplessis S."/>
            <person name="Fraissinet-Tachet L."/>
            <person name="Lucic E."/>
            <person name="Frey-Klett P."/>
            <person name="Fourrey C."/>
            <person name="Feussner I."/>
            <person name="Gay G."/>
            <person name="Grimwood J."/>
            <person name="Hoegger P.J."/>
            <person name="Jain P."/>
            <person name="Kilaru S."/>
            <person name="Labbe J."/>
            <person name="Lin Y.C."/>
            <person name="Legue V."/>
            <person name="Le Tacon F."/>
            <person name="Marmeisse R."/>
            <person name="Melayah D."/>
            <person name="Montanini B."/>
            <person name="Muratet M."/>
            <person name="Nehls U."/>
            <person name="Niculita-Hirzel H."/>
            <person name="Oudot-Le Secq M.P."/>
            <person name="Peter M."/>
            <person name="Quesneville H."/>
            <person name="Rajashekar B."/>
            <person name="Reich M."/>
            <person name="Rouhier N."/>
            <person name="Schmutz J."/>
            <person name="Yin T."/>
            <person name="Chalot M."/>
            <person name="Henrissat B."/>
            <person name="Kuees U."/>
            <person name="Lucas S."/>
            <person name="Van de Peer Y."/>
            <person name="Podila G.K."/>
            <person name="Polle A."/>
            <person name="Pukkila P.J."/>
            <person name="Richardson P.M."/>
            <person name="Rouze P."/>
            <person name="Sanders I.R."/>
            <person name="Stajich J.E."/>
            <person name="Tunlid A."/>
            <person name="Tuskan G."/>
            <person name="Grigoriev I.V."/>
        </authorList>
    </citation>
    <scope>NUCLEOTIDE SEQUENCE [LARGE SCALE GENOMIC DNA]</scope>
    <source>
        <strain evidence="3">S238N-H82 / ATCC MYA-4686</strain>
    </source>
</reference>
<feature type="region of interest" description="Disordered" evidence="1">
    <location>
        <begin position="534"/>
        <end position="554"/>
    </location>
</feature>
<dbReference type="AlphaFoldDB" id="B0DDZ4"/>
<name>B0DDZ4_LACBS</name>
<dbReference type="Proteomes" id="UP000001194">
    <property type="component" value="Unassembled WGS sequence"/>
</dbReference>
<accession>B0DDZ4</accession>
<keyword evidence="3" id="KW-1185">Reference proteome</keyword>
<evidence type="ECO:0000313" key="2">
    <source>
        <dbReference type="EMBL" id="EDR07302.1"/>
    </source>
</evidence>
<feature type="compositionally biased region" description="Basic and acidic residues" evidence="1">
    <location>
        <begin position="658"/>
        <end position="667"/>
    </location>
</feature>
<feature type="region of interest" description="Disordered" evidence="1">
    <location>
        <begin position="647"/>
        <end position="667"/>
    </location>
</feature>
<proteinExistence type="predicted"/>
<feature type="region of interest" description="Disordered" evidence="1">
    <location>
        <begin position="452"/>
        <end position="489"/>
    </location>
</feature>
<dbReference type="KEGG" id="lbc:LACBIDRAFT_328174"/>
<sequence length="667" mass="72406">MPRGWAHDEGVSDKCFLHSHLANMAARSWLKTAMSTLPGRDHTSLDGKGGTESALKKTDATSYVYYRLYTKLGAFESIHPLYHNDRFIGRIPTKSFAPPHTMASIKLSLCGLEDLSEPDKALLFTSLSSPAPKEDSARLSLSAPSAPGMSEHDPIALVVNSEERTKEVSQPKKLPARSDDTKIHHGGKGDQKAKTCFDERDISLGRINTLFIAPPHTAGSLKLCIENVEGLVTPGHALYKDMELFKDTDSDTAMNDTDVISFQGDTYPAGSDQGNPVALVNATTNTAADQDEGDHVAPVNATTNRATDQKAKPTPGKVLSEYPLDTAPTNRFFNQMDQIQNSRDALGLLSYPTAAVTKYDLTWPSIRENETVYTDGVLVSESRWYNPTMSSPGYMVINSKGKKSFVRQHIYTNKKPKTLAFIYSIPRQHQSKRDRKKVVKVIKVMNLSKAAPTKVKQGQLPPALPLQPTPHPNPSQPPHKHLQHSSAHANANKDENILQAHVLSDQAPVAAHQPLALIPQPFLPSIVPHAPSFQPPSPSFSLRPTASSRRPTASSRYPTTLFSILSCLAASPSSRWSGASSRVVDGVKLLSVSAPGLVYPESVTVVPTPALEIGGVYEKVLSATWRERKGRVCCWPGPPMPRGVGIAVNGGMEPEDPVGSKDKGRGA</sequence>
<feature type="compositionally biased region" description="Low complexity" evidence="1">
    <location>
        <begin position="138"/>
        <end position="147"/>
    </location>
</feature>
<feature type="region of interest" description="Disordered" evidence="1">
    <location>
        <begin position="127"/>
        <end position="193"/>
    </location>
</feature>
<dbReference type="GeneID" id="6077799"/>
<evidence type="ECO:0000256" key="1">
    <source>
        <dbReference type="SAM" id="MobiDB-lite"/>
    </source>
</evidence>
<dbReference type="HOGENOM" id="CLU_411640_0_0_1"/>
<feature type="compositionally biased region" description="Basic and acidic residues" evidence="1">
    <location>
        <begin position="161"/>
        <end position="193"/>
    </location>
</feature>